<gene>
    <name evidence="2" type="ORF">EMWEY_00053300</name>
</gene>
<feature type="compositionally biased region" description="Basic and acidic residues" evidence="1">
    <location>
        <begin position="1"/>
        <end position="12"/>
    </location>
</feature>
<reference evidence="2" key="2">
    <citation type="submission" date="2013-10" db="EMBL/GenBank/DDBJ databases">
        <authorList>
            <person name="Aslett M."/>
        </authorList>
    </citation>
    <scope>NUCLEOTIDE SEQUENCE [LARGE SCALE GENOMIC DNA]</scope>
    <source>
        <strain evidence="2">Weybridge</strain>
    </source>
</reference>
<feature type="region of interest" description="Disordered" evidence="1">
    <location>
        <begin position="1"/>
        <end position="42"/>
    </location>
</feature>
<sequence>MSSTEDMARDLAARTAHPPDPLYAQMPDPSDSPVGWDSSSRSESANGCLLGRRLHPQVAKRHHELQHARQVAVEELHKIFGHVPAGAMELKCDCGVYVGGNGNAVLEAGEKIFSASTCVNLLEEQPLMLKHQKVTDRGPSFLAALCAHVDCSQQLGDPKIHPEALGQLDERLVEKVVLSGALGGSVKKTRFLGGLAGEGAAEPGWNAMAAPLHQLFGRAVAQQEVGGWNWAQE</sequence>
<evidence type="ECO:0000313" key="2">
    <source>
        <dbReference type="EMBL" id="CDJ58798.1"/>
    </source>
</evidence>
<keyword evidence="3" id="KW-1185">Reference proteome</keyword>
<dbReference type="RefSeq" id="XP_013335446.1">
    <property type="nucleotide sequence ID" value="XM_013479992.1"/>
</dbReference>
<evidence type="ECO:0000313" key="3">
    <source>
        <dbReference type="Proteomes" id="UP000030763"/>
    </source>
</evidence>
<evidence type="ECO:0000256" key="1">
    <source>
        <dbReference type="SAM" id="MobiDB-lite"/>
    </source>
</evidence>
<name>U6M6W0_EIMMA</name>
<organism evidence="2 3">
    <name type="scientific">Eimeria maxima</name>
    <name type="common">Coccidian parasite</name>
    <dbReference type="NCBI Taxonomy" id="5804"/>
    <lineage>
        <taxon>Eukaryota</taxon>
        <taxon>Sar</taxon>
        <taxon>Alveolata</taxon>
        <taxon>Apicomplexa</taxon>
        <taxon>Conoidasida</taxon>
        <taxon>Coccidia</taxon>
        <taxon>Eucoccidiorida</taxon>
        <taxon>Eimeriorina</taxon>
        <taxon>Eimeriidae</taxon>
        <taxon>Eimeria</taxon>
    </lineage>
</organism>
<dbReference type="AlphaFoldDB" id="U6M6W0"/>
<dbReference type="Proteomes" id="UP000030763">
    <property type="component" value="Unassembled WGS sequence"/>
</dbReference>
<dbReference type="VEuPathDB" id="ToxoDB:EMWEY_00053300"/>
<protein>
    <submittedName>
        <fullName evidence="2">Uncharacterized protein</fullName>
    </submittedName>
</protein>
<dbReference type="EMBL" id="HG719846">
    <property type="protein sequence ID" value="CDJ58798.1"/>
    <property type="molecule type" value="Genomic_DNA"/>
</dbReference>
<accession>U6M6W0</accession>
<proteinExistence type="predicted"/>
<reference evidence="2" key="1">
    <citation type="submission" date="2013-10" db="EMBL/GenBank/DDBJ databases">
        <title>Genomic analysis of the causative agents of coccidiosis in chickens.</title>
        <authorList>
            <person name="Reid A.J."/>
            <person name="Blake D."/>
            <person name="Billington K."/>
            <person name="Browne H."/>
            <person name="Dunn M."/>
            <person name="Hung S."/>
            <person name="Kawahara F."/>
            <person name="Miranda-Saavedra D."/>
            <person name="Mourier T."/>
            <person name="Nagra H."/>
            <person name="Otto T.D."/>
            <person name="Rawlings N."/>
            <person name="Sanchez A."/>
            <person name="Sanders M."/>
            <person name="Subramaniam C."/>
            <person name="Tay Y."/>
            <person name="Dear P."/>
            <person name="Doerig C."/>
            <person name="Gruber A."/>
            <person name="Parkinson J."/>
            <person name="Shirley M."/>
            <person name="Wan K.L."/>
            <person name="Berriman M."/>
            <person name="Tomley F."/>
            <person name="Pain A."/>
        </authorList>
    </citation>
    <scope>NUCLEOTIDE SEQUENCE [LARGE SCALE GENOMIC DNA]</scope>
    <source>
        <strain evidence="2">Weybridge</strain>
    </source>
</reference>
<dbReference type="GeneID" id="25339316"/>